<organism evidence="2 3">
    <name type="scientific">Ranatra chinensis</name>
    <dbReference type="NCBI Taxonomy" id="642074"/>
    <lineage>
        <taxon>Eukaryota</taxon>
        <taxon>Metazoa</taxon>
        <taxon>Ecdysozoa</taxon>
        <taxon>Arthropoda</taxon>
        <taxon>Hexapoda</taxon>
        <taxon>Insecta</taxon>
        <taxon>Pterygota</taxon>
        <taxon>Neoptera</taxon>
        <taxon>Paraneoptera</taxon>
        <taxon>Hemiptera</taxon>
        <taxon>Heteroptera</taxon>
        <taxon>Panheteroptera</taxon>
        <taxon>Nepomorpha</taxon>
        <taxon>Nepidae</taxon>
        <taxon>Ranatrinae</taxon>
        <taxon>Ranatra</taxon>
    </lineage>
</organism>
<protein>
    <recommendedName>
        <fullName evidence="1">Protein kinase domain-containing protein</fullName>
    </recommendedName>
</protein>
<dbReference type="SUPFAM" id="SSF56112">
    <property type="entry name" value="Protein kinase-like (PK-like)"/>
    <property type="match status" value="1"/>
</dbReference>
<gene>
    <name evidence="2" type="ORF">AAG570_009892</name>
</gene>
<comment type="caution">
    <text evidence="2">The sequence shown here is derived from an EMBL/GenBank/DDBJ whole genome shotgun (WGS) entry which is preliminary data.</text>
</comment>
<dbReference type="PANTHER" id="PTHR24419:SF18">
    <property type="entry name" value="SERINE_THREONINE-PROTEIN KINASE HASPIN"/>
    <property type="match status" value="1"/>
</dbReference>
<dbReference type="InterPro" id="IPR000719">
    <property type="entry name" value="Prot_kinase_dom"/>
</dbReference>
<name>A0ABD0YQE4_9HEMI</name>
<evidence type="ECO:0000313" key="3">
    <source>
        <dbReference type="Proteomes" id="UP001558652"/>
    </source>
</evidence>
<keyword evidence="3" id="KW-1185">Reference proteome</keyword>
<evidence type="ECO:0000313" key="2">
    <source>
        <dbReference type="EMBL" id="KAL1138200.1"/>
    </source>
</evidence>
<dbReference type="Proteomes" id="UP001558652">
    <property type="component" value="Unassembled WGS sequence"/>
</dbReference>
<sequence>MFYENKKQGMTKIACLNNVSLHIGERLVLPSGKKYRRSMMVLRQILNNDSMNNDKVKGYDSLLGSTVNLRAPEYFGENYYKDAILKVCKQRDICSFEEIFESHFENCKKIGEGVFGEVFSFERESGLNVLKVIPIEGNTCVNGENQKCFEEIYSELIISHVLDKLRQGDKEFMTEGFIDLVKAWLVRGRYPDTLLELWHEFDNLKGSENDSPEIFLDDQLYLVLELGNAGTDLECYSFTNASQAVSVLKQVACSLAVAEAKHDFEHRDLHWGNVLVSKTLKSSISCILNGQTYDLKTEGVKATIIDYTLSSITTNGGSRVYNDIGMSPDIFTATGDYQFDIYRHMREDLGVLGGDVEGEALLVEPDIGNGLVV</sequence>
<proteinExistence type="predicted"/>
<evidence type="ECO:0000259" key="1">
    <source>
        <dbReference type="PROSITE" id="PS50011"/>
    </source>
</evidence>
<dbReference type="Gene3D" id="1.10.510.10">
    <property type="entry name" value="Transferase(Phosphotransferase) domain 1"/>
    <property type="match status" value="1"/>
</dbReference>
<dbReference type="Pfam" id="PF12330">
    <property type="entry name" value="Haspin_kinase"/>
    <property type="match status" value="1"/>
</dbReference>
<dbReference type="InterPro" id="IPR011009">
    <property type="entry name" value="Kinase-like_dom_sf"/>
</dbReference>
<dbReference type="PANTHER" id="PTHR24419">
    <property type="entry name" value="INTERLEUKIN-1 RECEPTOR-ASSOCIATED KINASE"/>
    <property type="match status" value="1"/>
</dbReference>
<accession>A0ABD0YQE4</accession>
<dbReference type="EMBL" id="JBFDAA010000004">
    <property type="protein sequence ID" value="KAL1138200.1"/>
    <property type="molecule type" value="Genomic_DNA"/>
</dbReference>
<reference evidence="2 3" key="1">
    <citation type="submission" date="2024-07" db="EMBL/GenBank/DDBJ databases">
        <title>Chromosome-level genome assembly of the water stick insect Ranatra chinensis (Heteroptera: Nepidae).</title>
        <authorList>
            <person name="Liu X."/>
        </authorList>
    </citation>
    <scope>NUCLEOTIDE SEQUENCE [LARGE SCALE GENOMIC DNA]</scope>
    <source>
        <strain evidence="2">Cailab_2021Rc</strain>
        <tissue evidence="2">Muscle</tissue>
    </source>
</reference>
<feature type="domain" description="Protein kinase" evidence="1">
    <location>
        <begin position="104"/>
        <end position="373"/>
    </location>
</feature>
<dbReference type="PROSITE" id="PS50011">
    <property type="entry name" value="PROTEIN_KINASE_DOM"/>
    <property type="match status" value="1"/>
</dbReference>
<dbReference type="AlphaFoldDB" id="A0ABD0YQE4"/>
<dbReference type="Gene3D" id="3.30.200.20">
    <property type="entry name" value="Phosphorylase Kinase, domain 1"/>
    <property type="match status" value="1"/>
</dbReference>